<gene>
    <name evidence="6" type="ORF">GT409_11875</name>
</gene>
<dbReference type="PANTHER" id="PTHR30349">
    <property type="entry name" value="PHAGE INTEGRASE-RELATED"/>
    <property type="match status" value="1"/>
</dbReference>
<feature type="domain" description="Tyr recombinase" evidence="5">
    <location>
        <begin position="204"/>
        <end position="387"/>
    </location>
</feature>
<dbReference type="InterPro" id="IPR013762">
    <property type="entry name" value="Integrase-like_cat_sf"/>
</dbReference>
<keyword evidence="2" id="KW-0229">DNA integration</keyword>
<dbReference type="InterPro" id="IPR050090">
    <property type="entry name" value="Tyrosine_recombinase_XerCD"/>
</dbReference>
<dbReference type="EMBL" id="CP047593">
    <property type="protein sequence ID" value="QHI70111.1"/>
    <property type="molecule type" value="Genomic_DNA"/>
</dbReference>
<keyword evidence="7" id="KW-1185">Reference proteome</keyword>
<dbReference type="KEGG" id="taer:GT409_11875"/>
<dbReference type="GO" id="GO:0006310">
    <property type="term" value="P:DNA recombination"/>
    <property type="evidence" value="ECO:0007669"/>
    <property type="project" value="UniProtKB-KW"/>
</dbReference>
<dbReference type="GO" id="GO:0003677">
    <property type="term" value="F:DNA binding"/>
    <property type="evidence" value="ECO:0007669"/>
    <property type="project" value="UniProtKB-KW"/>
</dbReference>
<keyword evidence="3" id="KW-0238">DNA-binding</keyword>
<keyword evidence="4" id="KW-0233">DNA recombination</keyword>
<dbReference type="SUPFAM" id="SSF56349">
    <property type="entry name" value="DNA breaking-rejoining enzymes"/>
    <property type="match status" value="1"/>
</dbReference>
<sequence length="449" mass="51273">MGLELRRDKNHNLRSKWWYGRYIINGKRHFTNLGIEVKGNAPESLRKRGDMAFECSRTLAEAKLKELVSEAHSRKTAAHHLEELYEIKAGEGIEQVPLTEMEMRWEFLPAKKPRTEQATKAQKTNIRQFREFMNERYPSVQNMSQVTRPMVLAWLTSLNERKLSGASYNVKLSVMRGLFEQLGPEAGILKNPFAGIPYRSLKTVHRQPFTEKELNAILENCDAIIRPVVLVGMCTAMRRGDCCKLKWESVDLRNGFISVKTSKTGEMAEIPLFPILRAELENRPRNSEFVFPEAEEMYRTNVHGLTWRFKKALKDAKIKNTQSDNENASVKASVKDFHSLRTTWITMALTAGVPMELVRRVTGHSTVEIVLKHYFRPKREEFRHALESSLPKALTGGIEERFDLPQAVLGIGEEMESLTPEELTKKFKALVAKVADMTDAEKEAAVLAA</sequence>
<dbReference type="CDD" id="cd00796">
    <property type="entry name" value="INT_Rci_Hp1_C"/>
    <property type="match status" value="1"/>
</dbReference>
<dbReference type="Proteomes" id="UP000464954">
    <property type="component" value="Chromosome"/>
</dbReference>
<dbReference type="PANTHER" id="PTHR30349:SF41">
    <property type="entry name" value="INTEGRASE_RECOMBINASE PROTEIN MJ0367-RELATED"/>
    <property type="match status" value="1"/>
</dbReference>
<dbReference type="InterPro" id="IPR004107">
    <property type="entry name" value="Integrase_SAM-like_N"/>
</dbReference>
<dbReference type="GO" id="GO:0015074">
    <property type="term" value="P:DNA integration"/>
    <property type="evidence" value="ECO:0007669"/>
    <property type="project" value="UniProtKB-KW"/>
</dbReference>
<accession>A0A6P1M8B3</accession>
<evidence type="ECO:0000256" key="1">
    <source>
        <dbReference type="ARBA" id="ARBA00008857"/>
    </source>
</evidence>
<evidence type="ECO:0000313" key="6">
    <source>
        <dbReference type="EMBL" id="QHI70111.1"/>
    </source>
</evidence>
<dbReference type="Pfam" id="PF00589">
    <property type="entry name" value="Phage_integrase"/>
    <property type="match status" value="1"/>
</dbReference>
<evidence type="ECO:0000256" key="4">
    <source>
        <dbReference type="ARBA" id="ARBA00023172"/>
    </source>
</evidence>
<dbReference type="Gene3D" id="1.10.443.10">
    <property type="entry name" value="Intergrase catalytic core"/>
    <property type="match status" value="1"/>
</dbReference>
<evidence type="ECO:0000313" key="7">
    <source>
        <dbReference type="Proteomes" id="UP000464954"/>
    </source>
</evidence>
<dbReference type="InterPro" id="IPR010998">
    <property type="entry name" value="Integrase_recombinase_N"/>
</dbReference>
<proteinExistence type="inferred from homology"/>
<evidence type="ECO:0000256" key="3">
    <source>
        <dbReference type="ARBA" id="ARBA00023125"/>
    </source>
</evidence>
<name>A0A6P1M8B3_9BACT</name>
<evidence type="ECO:0000256" key="2">
    <source>
        <dbReference type="ARBA" id="ARBA00022908"/>
    </source>
</evidence>
<comment type="similarity">
    <text evidence="1">Belongs to the 'phage' integrase family.</text>
</comment>
<dbReference type="InterPro" id="IPR011010">
    <property type="entry name" value="DNA_brk_join_enz"/>
</dbReference>
<dbReference type="InterPro" id="IPR002104">
    <property type="entry name" value="Integrase_catalytic"/>
</dbReference>
<dbReference type="Gene3D" id="1.10.150.130">
    <property type="match status" value="1"/>
</dbReference>
<protein>
    <submittedName>
        <fullName evidence="6">Tyrosine-type recombinase/integrase</fullName>
    </submittedName>
</protein>
<evidence type="ECO:0000259" key="5">
    <source>
        <dbReference type="PROSITE" id="PS51898"/>
    </source>
</evidence>
<dbReference type="Pfam" id="PF02899">
    <property type="entry name" value="Phage_int_SAM_1"/>
    <property type="match status" value="1"/>
</dbReference>
<organism evidence="6 7">
    <name type="scientific">Tichowtungia aerotolerans</name>
    <dbReference type="NCBI Taxonomy" id="2697043"/>
    <lineage>
        <taxon>Bacteria</taxon>
        <taxon>Pseudomonadati</taxon>
        <taxon>Kiritimatiellota</taxon>
        <taxon>Tichowtungiia</taxon>
        <taxon>Tichowtungiales</taxon>
        <taxon>Tichowtungiaceae</taxon>
        <taxon>Tichowtungia</taxon>
    </lineage>
</organism>
<dbReference type="PROSITE" id="PS51898">
    <property type="entry name" value="TYR_RECOMBINASE"/>
    <property type="match status" value="1"/>
</dbReference>
<dbReference type="AlphaFoldDB" id="A0A6P1M8B3"/>
<dbReference type="RefSeq" id="WP_160629290.1">
    <property type="nucleotide sequence ID" value="NZ_CP047593.1"/>
</dbReference>
<reference evidence="6 7" key="1">
    <citation type="submission" date="2020-01" db="EMBL/GenBank/DDBJ databases">
        <title>Ponticoccus aerotolerans gen. nov., sp. nov., an anaerobic bacterium and proposal of Ponticoccusceae fam. nov., Ponticoccusles ord. nov. and Ponticoccuse classis nov. in the phylum Kiritimatiellaeota.</title>
        <authorList>
            <person name="Zhou L.Y."/>
            <person name="Du Z.J."/>
        </authorList>
    </citation>
    <scope>NUCLEOTIDE SEQUENCE [LARGE SCALE GENOMIC DNA]</scope>
    <source>
        <strain evidence="6 7">S-5007</strain>
    </source>
</reference>